<dbReference type="InterPro" id="IPR050832">
    <property type="entry name" value="Bact_Acetyltransf"/>
</dbReference>
<sequence length="149" mass="17506">MFVRNYQESDRPFLRTLYLASRRDGWPWLNGAQWRLEDFDSATYHEKILVAVEQRHLVGFASLWLPDNFLHNLFVDPHWQQQGIASALLAACYPLCGERMALKCLTRNRRALAFYQRRGWEIISSGTAENGEYYLMHRRNGETIAAARR</sequence>
<dbReference type="PROSITE" id="PS51186">
    <property type="entry name" value="GNAT"/>
    <property type="match status" value="1"/>
</dbReference>
<accession>A0ABY2SNM4</accession>
<proteinExistence type="predicted"/>
<keyword evidence="1" id="KW-0808">Transferase</keyword>
<dbReference type="Pfam" id="PF00583">
    <property type="entry name" value="Acetyltransf_1"/>
    <property type="match status" value="1"/>
</dbReference>
<organism evidence="4 5">
    <name type="scientific">Martelella alba</name>
    <dbReference type="NCBI Taxonomy" id="2590451"/>
    <lineage>
        <taxon>Bacteria</taxon>
        <taxon>Pseudomonadati</taxon>
        <taxon>Pseudomonadota</taxon>
        <taxon>Alphaproteobacteria</taxon>
        <taxon>Hyphomicrobiales</taxon>
        <taxon>Aurantimonadaceae</taxon>
        <taxon>Martelella</taxon>
    </lineage>
</organism>
<dbReference type="EMBL" id="SZPQ01000010">
    <property type="protein sequence ID" value="TKI06707.1"/>
    <property type="molecule type" value="Genomic_DNA"/>
</dbReference>
<protein>
    <submittedName>
        <fullName evidence="4">GNAT family N-acetyltransferase</fullName>
    </submittedName>
</protein>
<comment type="caution">
    <text evidence="4">The sequence shown here is derived from an EMBL/GenBank/DDBJ whole genome shotgun (WGS) entry which is preliminary data.</text>
</comment>
<gene>
    <name evidence="4" type="ORF">FCN80_08915</name>
</gene>
<evidence type="ECO:0000313" key="5">
    <source>
        <dbReference type="Proteomes" id="UP000305202"/>
    </source>
</evidence>
<keyword evidence="5" id="KW-1185">Reference proteome</keyword>
<dbReference type="SUPFAM" id="SSF55729">
    <property type="entry name" value="Acyl-CoA N-acyltransferases (Nat)"/>
    <property type="match status" value="1"/>
</dbReference>
<dbReference type="Gene3D" id="3.40.630.30">
    <property type="match status" value="1"/>
</dbReference>
<evidence type="ECO:0000256" key="1">
    <source>
        <dbReference type="ARBA" id="ARBA00022679"/>
    </source>
</evidence>
<name>A0ABY2SNM4_9HYPH</name>
<evidence type="ECO:0000256" key="2">
    <source>
        <dbReference type="ARBA" id="ARBA00023315"/>
    </source>
</evidence>
<dbReference type="CDD" id="cd04301">
    <property type="entry name" value="NAT_SF"/>
    <property type="match status" value="1"/>
</dbReference>
<dbReference type="PANTHER" id="PTHR43877:SF1">
    <property type="entry name" value="ACETYLTRANSFERASE"/>
    <property type="match status" value="1"/>
</dbReference>
<dbReference type="InterPro" id="IPR000182">
    <property type="entry name" value="GNAT_dom"/>
</dbReference>
<dbReference type="RefSeq" id="WP_136989812.1">
    <property type="nucleotide sequence ID" value="NZ_SZPQ01000010.1"/>
</dbReference>
<reference evidence="4 5" key="1">
    <citation type="submission" date="2019-04" db="EMBL/GenBank/DDBJ databases">
        <authorList>
            <person name="Li M."/>
            <person name="Gao C."/>
        </authorList>
    </citation>
    <scope>NUCLEOTIDE SEQUENCE [LARGE SCALE GENOMIC DNA]</scope>
    <source>
        <strain evidence="4 5">BGMRC 2031</strain>
    </source>
</reference>
<keyword evidence="2" id="KW-0012">Acyltransferase</keyword>
<feature type="domain" description="N-acetyltransferase" evidence="3">
    <location>
        <begin position="1"/>
        <end position="141"/>
    </location>
</feature>
<evidence type="ECO:0000259" key="3">
    <source>
        <dbReference type="PROSITE" id="PS51186"/>
    </source>
</evidence>
<evidence type="ECO:0000313" key="4">
    <source>
        <dbReference type="EMBL" id="TKI06707.1"/>
    </source>
</evidence>
<dbReference type="InterPro" id="IPR016181">
    <property type="entry name" value="Acyl_CoA_acyltransferase"/>
</dbReference>
<dbReference type="Proteomes" id="UP000305202">
    <property type="component" value="Unassembled WGS sequence"/>
</dbReference>
<dbReference type="PANTHER" id="PTHR43877">
    <property type="entry name" value="AMINOALKYLPHOSPHONATE N-ACETYLTRANSFERASE-RELATED-RELATED"/>
    <property type="match status" value="1"/>
</dbReference>